<dbReference type="SUPFAM" id="SSF46785">
    <property type="entry name" value="Winged helix' DNA-binding domain"/>
    <property type="match status" value="1"/>
</dbReference>
<evidence type="ECO:0000259" key="4">
    <source>
        <dbReference type="PROSITE" id="PS50949"/>
    </source>
</evidence>
<evidence type="ECO:0000313" key="5">
    <source>
        <dbReference type="EMBL" id="GBO94237.1"/>
    </source>
</evidence>
<evidence type="ECO:0000256" key="3">
    <source>
        <dbReference type="ARBA" id="ARBA00023163"/>
    </source>
</evidence>
<keyword evidence="2" id="KW-0238">DNA-binding</keyword>
<evidence type="ECO:0000256" key="2">
    <source>
        <dbReference type="ARBA" id="ARBA00023125"/>
    </source>
</evidence>
<comment type="caution">
    <text evidence="5">The sequence shown here is derived from an EMBL/GenBank/DDBJ whole genome shotgun (WGS) entry which is preliminary data.</text>
</comment>
<sequence length="245" mass="27450">MMNGKKTEPEEPLSRESEPLYRQAAEILRDRILKGEYPPGTMIPSERELGNSLGISRIPIRDAIKSLQYIGIVNQVKGKGVVVQKLDPGQVLAKVGPFLASPGLKTLIDLLDIRIAVEQVSVREAARKGTPEDFDELSRLIAVLRSEASEKEKEDAGRQFHLKIAEIGDNQIAVILWHFFDELLKISRSVVHLTEAEKTQSYEEHEELLRALRMRDGDKAAAIMKAHLETTRRELAASHDASVKE</sequence>
<accession>A0A401LM53</accession>
<dbReference type="OrthoDB" id="5296437at2"/>
<dbReference type="Pfam" id="PF07729">
    <property type="entry name" value="FCD"/>
    <property type="match status" value="1"/>
</dbReference>
<dbReference type="PANTHER" id="PTHR43537:SF5">
    <property type="entry name" value="UXU OPERON TRANSCRIPTIONAL REGULATOR"/>
    <property type="match status" value="1"/>
</dbReference>
<dbReference type="InterPro" id="IPR008920">
    <property type="entry name" value="TF_FadR/GntR_C"/>
</dbReference>
<feature type="domain" description="HTH gntR-type" evidence="4">
    <location>
        <begin position="18"/>
        <end position="86"/>
    </location>
</feature>
<protein>
    <submittedName>
        <fullName evidence="5">GntR family transcriptional regulator</fullName>
    </submittedName>
</protein>
<dbReference type="RefSeq" id="WP_116270473.1">
    <property type="nucleotide sequence ID" value="NZ_BGZJ01000001.1"/>
</dbReference>
<dbReference type="Gene3D" id="1.10.10.10">
    <property type="entry name" value="Winged helix-like DNA-binding domain superfamily/Winged helix DNA-binding domain"/>
    <property type="match status" value="1"/>
</dbReference>
<dbReference type="PRINTS" id="PR00035">
    <property type="entry name" value="HTHGNTR"/>
</dbReference>
<dbReference type="InterPro" id="IPR036388">
    <property type="entry name" value="WH-like_DNA-bd_sf"/>
</dbReference>
<dbReference type="CDD" id="cd07377">
    <property type="entry name" value="WHTH_GntR"/>
    <property type="match status" value="1"/>
</dbReference>
<dbReference type="PROSITE" id="PS50949">
    <property type="entry name" value="HTH_GNTR"/>
    <property type="match status" value="1"/>
</dbReference>
<dbReference type="EMBL" id="BGZJ01000001">
    <property type="protein sequence ID" value="GBO94237.1"/>
    <property type="molecule type" value="Genomic_DNA"/>
</dbReference>
<dbReference type="InterPro" id="IPR011711">
    <property type="entry name" value="GntR_C"/>
</dbReference>
<dbReference type="InterPro" id="IPR000524">
    <property type="entry name" value="Tscrpt_reg_HTH_GntR"/>
</dbReference>
<dbReference type="Pfam" id="PF00392">
    <property type="entry name" value="GntR"/>
    <property type="match status" value="1"/>
</dbReference>
<evidence type="ECO:0000313" key="6">
    <source>
        <dbReference type="Proteomes" id="UP000266091"/>
    </source>
</evidence>
<keyword evidence="6" id="KW-1185">Reference proteome</keyword>
<dbReference type="SUPFAM" id="SSF48008">
    <property type="entry name" value="GntR ligand-binding domain-like"/>
    <property type="match status" value="1"/>
</dbReference>
<dbReference type="Gene3D" id="1.20.120.530">
    <property type="entry name" value="GntR ligand-binding domain-like"/>
    <property type="match status" value="1"/>
</dbReference>
<accession>A0A388SD37</accession>
<organism evidence="5 6">
    <name type="scientific">Mesosutterella multiformis</name>
    <dbReference type="NCBI Taxonomy" id="2259133"/>
    <lineage>
        <taxon>Bacteria</taxon>
        <taxon>Pseudomonadati</taxon>
        <taxon>Pseudomonadota</taxon>
        <taxon>Betaproteobacteria</taxon>
        <taxon>Burkholderiales</taxon>
        <taxon>Sutterellaceae</taxon>
        <taxon>Mesosutterella</taxon>
    </lineage>
</organism>
<proteinExistence type="predicted"/>
<keyword evidence="1" id="KW-0805">Transcription regulation</keyword>
<dbReference type="Proteomes" id="UP000266091">
    <property type="component" value="Unassembled WGS sequence"/>
</dbReference>
<dbReference type="PANTHER" id="PTHR43537">
    <property type="entry name" value="TRANSCRIPTIONAL REGULATOR, GNTR FAMILY"/>
    <property type="match status" value="1"/>
</dbReference>
<dbReference type="SMART" id="SM00895">
    <property type="entry name" value="FCD"/>
    <property type="match status" value="1"/>
</dbReference>
<evidence type="ECO:0000256" key="1">
    <source>
        <dbReference type="ARBA" id="ARBA00023015"/>
    </source>
</evidence>
<dbReference type="SMART" id="SM00345">
    <property type="entry name" value="HTH_GNTR"/>
    <property type="match status" value="1"/>
</dbReference>
<gene>
    <name evidence="5" type="ORF">MESMUL_15910</name>
</gene>
<dbReference type="InterPro" id="IPR036390">
    <property type="entry name" value="WH_DNA-bd_sf"/>
</dbReference>
<reference evidence="5 6" key="1">
    <citation type="journal article" date="2018" name="Int. J. Syst. Evol. Microbiol.">
        <title>Mesosutterella multiformis gen. nov., sp. nov., a member of the family Sutterellaceae and Sutterella megalosphaeroides sp. nov., isolated from human faeces.</title>
        <authorList>
            <person name="Sakamoto M."/>
            <person name="Ikeyama N."/>
            <person name="Kunihiro T."/>
            <person name="Iino T."/>
            <person name="Yuki M."/>
            <person name="Ohkuma M."/>
        </authorList>
    </citation>
    <scope>NUCLEOTIDE SEQUENCE [LARGE SCALE GENOMIC DNA]</scope>
    <source>
        <strain evidence="5 6">4NBBH2</strain>
    </source>
</reference>
<name>A0A388SD37_9BURK</name>
<dbReference type="AlphaFoldDB" id="A0A388SD37"/>
<keyword evidence="3" id="KW-0804">Transcription</keyword>
<dbReference type="GO" id="GO:0003677">
    <property type="term" value="F:DNA binding"/>
    <property type="evidence" value="ECO:0007669"/>
    <property type="project" value="UniProtKB-KW"/>
</dbReference>
<dbReference type="GO" id="GO:0003700">
    <property type="term" value="F:DNA-binding transcription factor activity"/>
    <property type="evidence" value="ECO:0007669"/>
    <property type="project" value="InterPro"/>
</dbReference>